<feature type="binding site" evidence="7">
    <location>
        <position position="60"/>
    </location>
    <ligand>
        <name>substrate</name>
    </ligand>
</feature>
<accession>A0ABT7HQ88</accession>
<comment type="caution">
    <text evidence="7">Lacks conserved residue(s) required for the propagation of feature annotation.</text>
</comment>
<dbReference type="CDD" id="cd00464">
    <property type="entry name" value="SK"/>
    <property type="match status" value="1"/>
</dbReference>
<feature type="binding site" evidence="7">
    <location>
        <begin position="14"/>
        <end position="19"/>
    </location>
    <ligand>
        <name>ATP</name>
        <dbReference type="ChEBI" id="CHEBI:30616"/>
    </ligand>
</feature>
<keyword evidence="2 7" id="KW-0808">Transferase</keyword>
<feature type="binding site" evidence="7">
    <location>
        <position position="140"/>
    </location>
    <ligand>
        <name>substrate</name>
    </ligand>
</feature>
<dbReference type="InterPro" id="IPR000623">
    <property type="entry name" value="Shikimate_kinase/TSH1"/>
</dbReference>
<comment type="caution">
    <text evidence="8">The sequence shown here is derived from an EMBL/GenBank/DDBJ whole genome shotgun (WGS) entry which is preliminary data.</text>
</comment>
<dbReference type="InterPro" id="IPR031322">
    <property type="entry name" value="Shikimate/glucono_kinase"/>
</dbReference>
<proteinExistence type="inferred from homology"/>
<evidence type="ECO:0000256" key="5">
    <source>
        <dbReference type="ARBA" id="ARBA00022840"/>
    </source>
</evidence>
<keyword evidence="3 7" id="KW-0547">Nucleotide-binding</keyword>
<keyword evidence="1 7" id="KW-0028">Amino-acid biosynthesis</keyword>
<dbReference type="PANTHER" id="PTHR21087">
    <property type="entry name" value="SHIKIMATE KINASE"/>
    <property type="match status" value="1"/>
</dbReference>
<evidence type="ECO:0000313" key="9">
    <source>
        <dbReference type="Proteomes" id="UP001173801"/>
    </source>
</evidence>
<gene>
    <name evidence="7" type="primary">aroK</name>
    <name evidence="8" type="ORF">NYG85_06790</name>
</gene>
<dbReference type="PANTHER" id="PTHR21087:SF16">
    <property type="entry name" value="SHIKIMATE KINASE 1, CHLOROPLASTIC"/>
    <property type="match status" value="1"/>
</dbReference>
<dbReference type="EC" id="2.7.1.71" evidence="7"/>
<comment type="function">
    <text evidence="7">Catalyzes the specific phosphorylation of the 3-hydroxyl group of shikimic acid using ATP as a cosubstrate.</text>
</comment>
<comment type="catalytic activity">
    <reaction evidence="7">
        <text>shikimate + ATP = 3-phosphoshikimate + ADP + H(+)</text>
        <dbReference type="Rhea" id="RHEA:13121"/>
        <dbReference type="ChEBI" id="CHEBI:15378"/>
        <dbReference type="ChEBI" id="CHEBI:30616"/>
        <dbReference type="ChEBI" id="CHEBI:36208"/>
        <dbReference type="ChEBI" id="CHEBI:145989"/>
        <dbReference type="ChEBI" id="CHEBI:456216"/>
        <dbReference type="EC" id="2.7.1.71"/>
    </reaction>
</comment>
<keyword evidence="7" id="KW-0460">Magnesium</keyword>
<keyword evidence="7" id="KW-0479">Metal-binding</keyword>
<keyword evidence="5 7" id="KW-0067">ATP-binding</keyword>
<evidence type="ECO:0000256" key="1">
    <source>
        <dbReference type="ARBA" id="ARBA00022605"/>
    </source>
</evidence>
<comment type="subcellular location">
    <subcellularLocation>
        <location evidence="7">Cytoplasm</location>
    </subcellularLocation>
</comment>
<keyword evidence="4 7" id="KW-0418">Kinase</keyword>
<dbReference type="SUPFAM" id="SSF52540">
    <property type="entry name" value="P-loop containing nucleoside triphosphate hydrolases"/>
    <property type="match status" value="1"/>
</dbReference>
<evidence type="ECO:0000256" key="7">
    <source>
        <dbReference type="HAMAP-Rule" id="MF_00109"/>
    </source>
</evidence>
<comment type="similarity">
    <text evidence="7">Belongs to the shikimate kinase family.</text>
</comment>
<evidence type="ECO:0000256" key="3">
    <source>
        <dbReference type="ARBA" id="ARBA00022741"/>
    </source>
</evidence>
<dbReference type="EMBL" id="JANURM010000007">
    <property type="protein sequence ID" value="MDL0089071.1"/>
    <property type="molecule type" value="Genomic_DNA"/>
</dbReference>
<feature type="binding site" evidence="7">
    <location>
        <position position="36"/>
    </location>
    <ligand>
        <name>substrate</name>
    </ligand>
</feature>
<name>A0ABT7HQ88_9BACT</name>
<dbReference type="RefSeq" id="WP_284937729.1">
    <property type="nucleotide sequence ID" value="NZ_JANURM010000007.1"/>
</dbReference>
<keyword evidence="6 7" id="KW-0057">Aromatic amino acid biosynthesis</keyword>
<dbReference type="HAMAP" id="MF_00109">
    <property type="entry name" value="Shikimate_kinase"/>
    <property type="match status" value="1"/>
</dbReference>
<dbReference type="PRINTS" id="PR01100">
    <property type="entry name" value="SHIKIMTKNASE"/>
</dbReference>
<comment type="pathway">
    <text evidence="7">Metabolic intermediate biosynthesis; chorismate biosynthesis; chorismate from D-erythrose 4-phosphate and phosphoenolpyruvate: step 5/7.</text>
</comment>
<keyword evidence="7" id="KW-0963">Cytoplasm</keyword>
<sequence length="172" mass="19413">MKSSENLVLIGFMGVGKGATARALSKLIGRFNLDCDDLIQSKENQKITEIFATKGEAYFRELERDLAKFLAKNVKNTIISTGGGFVNVKGLGKIGKIIYLKSSFEAIIQKMQKSQNSEKKFAKRPLLQNLDKAKELFNLREKIYAKKADFIIEVENKTPKQIAKEIRKIVKI</sequence>
<organism evidence="8 9">
    <name type="scientific">Campylobacter gastrosuis</name>
    <dbReference type="NCBI Taxonomy" id="2974576"/>
    <lineage>
        <taxon>Bacteria</taxon>
        <taxon>Pseudomonadati</taxon>
        <taxon>Campylobacterota</taxon>
        <taxon>Epsilonproteobacteria</taxon>
        <taxon>Campylobacterales</taxon>
        <taxon>Campylobacteraceae</taxon>
        <taxon>Campylobacter</taxon>
    </lineage>
</organism>
<dbReference type="GO" id="GO:0016301">
    <property type="term" value="F:kinase activity"/>
    <property type="evidence" value="ECO:0007669"/>
    <property type="project" value="UniProtKB-KW"/>
</dbReference>
<feature type="binding site" evidence="7">
    <location>
        <position position="124"/>
    </location>
    <ligand>
        <name>ATP</name>
        <dbReference type="ChEBI" id="CHEBI:30616"/>
    </ligand>
</feature>
<evidence type="ECO:0000256" key="6">
    <source>
        <dbReference type="ARBA" id="ARBA00023141"/>
    </source>
</evidence>
<comment type="subunit">
    <text evidence="7">Monomer.</text>
</comment>
<reference evidence="8" key="1">
    <citation type="submission" date="2022-08" db="EMBL/GenBank/DDBJ databases">
        <authorList>
            <person name="Wang H."/>
        </authorList>
    </citation>
    <scope>NUCLEOTIDE SEQUENCE</scope>
    <source>
        <strain evidence="8">PS10</strain>
    </source>
</reference>
<evidence type="ECO:0000313" key="8">
    <source>
        <dbReference type="EMBL" id="MDL0089071.1"/>
    </source>
</evidence>
<reference evidence="8" key="2">
    <citation type="journal article" date="2023" name="Microorganisms">
        <title>Isolation and Genomic Characteristics of Cat-Borne Campylobacter felis sp. nov. and Sheep-Borne Campylobacter ovis sp. nov.</title>
        <authorList>
            <person name="Wang H."/>
            <person name="Li Y."/>
            <person name="Gu Y."/>
            <person name="Zhou G."/>
            <person name="Chen X."/>
            <person name="Zhang X."/>
            <person name="Shao Z."/>
            <person name="Zhang J."/>
            <person name="Zhang M."/>
        </authorList>
    </citation>
    <scope>NUCLEOTIDE SEQUENCE</scope>
    <source>
        <strain evidence="8">PS10</strain>
    </source>
</reference>
<protein>
    <recommendedName>
        <fullName evidence="7">Shikimate kinase</fullName>
        <shortName evidence="7">SK</shortName>
        <ecNumber evidence="7">2.7.1.71</ecNumber>
    </recommendedName>
</protein>
<feature type="binding site" evidence="7">
    <location>
        <position position="83"/>
    </location>
    <ligand>
        <name>substrate</name>
    </ligand>
</feature>
<dbReference type="InterPro" id="IPR027417">
    <property type="entry name" value="P-loop_NTPase"/>
</dbReference>
<evidence type="ECO:0000256" key="2">
    <source>
        <dbReference type="ARBA" id="ARBA00022679"/>
    </source>
</evidence>
<dbReference type="Proteomes" id="UP001173801">
    <property type="component" value="Unassembled WGS sequence"/>
</dbReference>
<dbReference type="Pfam" id="PF01202">
    <property type="entry name" value="SKI"/>
    <property type="match status" value="1"/>
</dbReference>
<evidence type="ECO:0000256" key="4">
    <source>
        <dbReference type="ARBA" id="ARBA00022777"/>
    </source>
</evidence>
<keyword evidence="9" id="KW-1185">Reference proteome</keyword>
<comment type="cofactor">
    <cofactor evidence="7">
        <name>Mg(2+)</name>
        <dbReference type="ChEBI" id="CHEBI:18420"/>
    </cofactor>
    <text evidence="7">Binds 1 Mg(2+) ion per subunit.</text>
</comment>
<dbReference type="Gene3D" id="3.40.50.300">
    <property type="entry name" value="P-loop containing nucleotide triphosphate hydrolases"/>
    <property type="match status" value="1"/>
</dbReference>